<protein>
    <submittedName>
        <fullName evidence="4">SPOR domain-containing protein</fullName>
    </submittedName>
</protein>
<proteinExistence type="predicted"/>
<evidence type="ECO:0000313" key="5">
    <source>
        <dbReference type="Proteomes" id="UP001273531"/>
    </source>
</evidence>
<reference evidence="4 5" key="1">
    <citation type="submission" date="2023-10" db="EMBL/GenBank/DDBJ databases">
        <title>Sphingomonas sp. HF-S4 16S ribosomal RNA gene Genome sequencing and assembly.</title>
        <authorList>
            <person name="Lee H."/>
        </authorList>
    </citation>
    <scope>NUCLEOTIDE SEQUENCE [LARGE SCALE GENOMIC DNA]</scope>
    <source>
        <strain evidence="4 5">HF-S4</strain>
    </source>
</reference>
<dbReference type="Pfam" id="PF05036">
    <property type="entry name" value="SPOR"/>
    <property type="match status" value="1"/>
</dbReference>
<sequence length="313" mass="33338">MKFPIALAGALLIAAPACAQGDPVKAGVEAYERGDYRTAVAQWRGPADKGNADAQFNMGQAYKLGRGVPADLKQAEIWYRKAALQGHEQAEGYYGLALFENGKKAEAAPWLQRAVSRDDARAQYILGIMLFNGDGVKKDWVRAYALMVRSSGSGLDAAVKARAQMDQYMPMDDRQQGLALSRKYDEEFGRGGRPLPPVEVAADTRATPAPTTSRPTPPPPAVTRPTPRPTPPAPAPVAAAPARDGGWRVQLGAFGEPGNARKLWSQVSGRFPGRQPSYVKAGALTKLLVGPYASRAAAASACASIKPCVPVTR</sequence>
<evidence type="ECO:0000256" key="1">
    <source>
        <dbReference type="SAM" id="MobiDB-lite"/>
    </source>
</evidence>
<dbReference type="InterPro" id="IPR011990">
    <property type="entry name" value="TPR-like_helical_dom_sf"/>
</dbReference>
<dbReference type="PROSITE" id="PS51724">
    <property type="entry name" value="SPOR"/>
    <property type="match status" value="1"/>
</dbReference>
<dbReference type="Pfam" id="PF08238">
    <property type="entry name" value="Sel1"/>
    <property type="match status" value="2"/>
</dbReference>
<feature type="region of interest" description="Disordered" evidence="1">
    <location>
        <begin position="187"/>
        <end position="242"/>
    </location>
</feature>
<dbReference type="EMBL" id="JAWJEJ010000001">
    <property type="protein sequence ID" value="MDV3457171.1"/>
    <property type="molecule type" value="Genomic_DNA"/>
</dbReference>
<feature type="chain" id="PRO_5046786223" evidence="2">
    <location>
        <begin position="20"/>
        <end position="313"/>
    </location>
</feature>
<evidence type="ECO:0000313" key="4">
    <source>
        <dbReference type="EMBL" id="MDV3457171.1"/>
    </source>
</evidence>
<keyword evidence="5" id="KW-1185">Reference proteome</keyword>
<gene>
    <name evidence="4" type="ORF">RZN05_09275</name>
</gene>
<dbReference type="Gene3D" id="1.25.40.10">
    <property type="entry name" value="Tetratricopeptide repeat domain"/>
    <property type="match status" value="1"/>
</dbReference>
<dbReference type="InterPro" id="IPR036680">
    <property type="entry name" value="SPOR-like_sf"/>
</dbReference>
<evidence type="ECO:0000259" key="3">
    <source>
        <dbReference type="PROSITE" id="PS51724"/>
    </source>
</evidence>
<dbReference type="Gene3D" id="3.30.70.1070">
    <property type="entry name" value="Sporulation related repeat"/>
    <property type="match status" value="1"/>
</dbReference>
<keyword evidence="2" id="KW-0732">Signal</keyword>
<dbReference type="InterPro" id="IPR007730">
    <property type="entry name" value="SPOR-like_dom"/>
</dbReference>
<name>A0ABU3Y6Z7_9SPHN</name>
<dbReference type="SMART" id="SM00671">
    <property type="entry name" value="SEL1"/>
    <property type="match status" value="3"/>
</dbReference>
<dbReference type="PANTHER" id="PTHR45011">
    <property type="entry name" value="DAP3-BINDING CELL DEATH ENHANCER 1"/>
    <property type="match status" value="1"/>
</dbReference>
<dbReference type="InterPro" id="IPR052748">
    <property type="entry name" value="ISR_Activator"/>
</dbReference>
<dbReference type="InterPro" id="IPR006597">
    <property type="entry name" value="Sel1-like"/>
</dbReference>
<dbReference type="PANTHER" id="PTHR45011:SF1">
    <property type="entry name" value="DAP3-BINDING CELL DEATH ENHANCER 1"/>
    <property type="match status" value="1"/>
</dbReference>
<dbReference type="SUPFAM" id="SSF81901">
    <property type="entry name" value="HCP-like"/>
    <property type="match status" value="1"/>
</dbReference>
<accession>A0ABU3Y6Z7</accession>
<organism evidence="4 5">
    <name type="scientific">Sphingomonas agrestis</name>
    <dbReference type="NCBI Taxonomy" id="3080540"/>
    <lineage>
        <taxon>Bacteria</taxon>
        <taxon>Pseudomonadati</taxon>
        <taxon>Pseudomonadota</taxon>
        <taxon>Alphaproteobacteria</taxon>
        <taxon>Sphingomonadales</taxon>
        <taxon>Sphingomonadaceae</taxon>
        <taxon>Sphingomonas</taxon>
    </lineage>
</organism>
<feature type="compositionally biased region" description="Low complexity" evidence="1">
    <location>
        <begin position="200"/>
        <end position="214"/>
    </location>
</feature>
<feature type="compositionally biased region" description="Pro residues" evidence="1">
    <location>
        <begin position="215"/>
        <end position="235"/>
    </location>
</feature>
<comment type="caution">
    <text evidence="4">The sequence shown here is derived from an EMBL/GenBank/DDBJ whole genome shotgun (WGS) entry which is preliminary data.</text>
</comment>
<dbReference type="SUPFAM" id="SSF110997">
    <property type="entry name" value="Sporulation related repeat"/>
    <property type="match status" value="1"/>
</dbReference>
<dbReference type="Proteomes" id="UP001273531">
    <property type="component" value="Unassembled WGS sequence"/>
</dbReference>
<feature type="signal peptide" evidence="2">
    <location>
        <begin position="1"/>
        <end position="19"/>
    </location>
</feature>
<dbReference type="RefSeq" id="WP_317226329.1">
    <property type="nucleotide sequence ID" value="NZ_JAWJEJ010000001.1"/>
</dbReference>
<feature type="domain" description="SPOR" evidence="3">
    <location>
        <begin position="241"/>
        <end position="313"/>
    </location>
</feature>
<evidence type="ECO:0000256" key="2">
    <source>
        <dbReference type="SAM" id="SignalP"/>
    </source>
</evidence>